<reference evidence="1" key="1">
    <citation type="submission" date="2014-12" db="EMBL/GenBank/DDBJ databases">
        <title>Insight into the proteome of Arion vulgaris.</title>
        <authorList>
            <person name="Aradska J."/>
            <person name="Bulat T."/>
            <person name="Smidak R."/>
            <person name="Sarate P."/>
            <person name="Gangsoo J."/>
            <person name="Sialana F."/>
            <person name="Bilban M."/>
            <person name="Lubec G."/>
        </authorList>
    </citation>
    <scope>NUCLEOTIDE SEQUENCE</scope>
    <source>
        <tissue evidence="1">Skin</tissue>
    </source>
</reference>
<dbReference type="EMBL" id="HACG01050005">
    <property type="protein sequence ID" value="CEK96870.1"/>
    <property type="molecule type" value="Transcribed_RNA"/>
</dbReference>
<sequence length="84" mass="9739">SQRHLKWLGHVCRMSDGRIAKSMLFGQLARDSLGEQVQSLSKISAWLLIEVWKVSEKENWSPYAQMSRFSAMRLLTFHTRMGLS</sequence>
<accession>A0A0B7BXG7</accession>
<evidence type="ECO:0000313" key="1">
    <source>
        <dbReference type="EMBL" id="CEK96870.1"/>
    </source>
</evidence>
<proteinExistence type="predicted"/>
<name>A0A0B7BXG7_9EUPU</name>
<dbReference type="AlphaFoldDB" id="A0A0B7BXG7"/>
<organism evidence="1">
    <name type="scientific">Arion vulgaris</name>
    <dbReference type="NCBI Taxonomy" id="1028688"/>
    <lineage>
        <taxon>Eukaryota</taxon>
        <taxon>Metazoa</taxon>
        <taxon>Spiralia</taxon>
        <taxon>Lophotrochozoa</taxon>
        <taxon>Mollusca</taxon>
        <taxon>Gastropoda</taxon>
        <taxon>Heterobranchia</taxon>
        <taxon>Euthyneura</taxon>
        <taxon>Panpulmonata</taxon>
        <taxon>Eupulmonata</taxon>
        <taxon>Stylommatophora</taxon>
        <taxon>Helicina</taxon>
        <taxon>Arionoidea</taxon>
        <taxon>Arionidae</taxon>
        <taxon>Arion</taxon>
    </lineage>
</organism>
<feature type="non-terminal residue" evidence="1">
    <location>
        <position position="84"/>
    </location>
</feature>
<gene>
    <name evidence="1" type="primary">ORF213798</name>
</gene>
<feature type="non-terminal residue" evidence="1">
    <location>
        <position position="1"/>
    </location>
</feature>
<protein>
    <submittedName>
        <fullName evidence="1">Uncharacterized protein</fullName>
    </submittedName>
</protein>